<dbReference type="EMBL" id="MN648445">
    <property type="protein sequence ID" value="QGT55423.1"/>
    <property type="molecule type" value="Genomic_DNA"/>
</dbReference>
<keyword evidence="1" id="KW-0472">Membrane</keyword>
<dbReference type="Proteomes" id="UP000425412">
    <property type="component" value="Genome"/>
</dbReference>
<keyword evidence="1" id="KW-1133">Transmembrane helix</keyword>
<proteinExistence type="predicted"/>
<accession>A0A650EZ80</accession>
<evidence type="ECO:0000313" key="3">
    <source>
        <dbReference type="Proteomes" id="UP000425412"/>
    </source>
</evidence>
<evidence type="ECO:0000313" key="2">
    <source>
        <dbReference type="EMBL" id="QGT55423.1"/>
    </source>
</evidence>
<protein>
    <submittedName>
        <fullName evidence="2">Baseplate wedge subunit</fullName>
    </submittedName>
</protein>
<organism evidence="2 3">
    <name type="scientific">Escherichia phage FP43</name>
    <dbReference type="NCBI Taxonomy" id="2666261"/>
    <lineage>
        <taxon>Viruses</taxon>
        <taxon>Duplodnaviria</taxon>
        <taxon>Heunggongvirae</taxon>
        <taxon>Uroviricota</taxon>
        <taxon>Caudoviricetes</taxon>
        <taxon>Pantevenvirales</taxon>
        <taxon>Straboviridae</taxon>
        <taxon>Tevenvirinae</taxon>
        <taxon>Mosigvirus</taxon>
        <taxon>Mosigvirus shsm521</taxon>
    </lineage>
</organism>
<reference evidence="2 3" key="1">
    <citation type="submission" date="2019-11" db="EMBL/GenBank/DDBJ databases">
        <title>Characterization of STEC phage and application of the phage to control STEC on lettuce.</title>
        <authorList>
            <person name="Zhang Y."/>
            <person name="Minh D.H."/>
            <person name="Shen C."/>
            <person name="Shigemura K."/>
            <person name="Masuda Y."/>
            <person name="Honjoh K.-I."/>
            <person name="Miyamoto T."/>
        </authorList>
    </citation>
    <scope>NUCLEOTIDE SEQUENCE [LARGE SCALE GENOMIC DNA]</scope>
</reference>
<feature type="transmembrane region" description="Helical" evidence="1">
    <location>
        <begin position="6"/>
        <end position="24"/>
    </location>
</feature>
<sequence length="26" mass="3159">MTLQVSRVVIILFCFNIRVIWIFLSF</sequence>
<evidence type="ECO:0000256" key="1">
    <source>
        <dbReference type="SAM" id="Phobius"/>
    </source>
</evidence>
<name>A0A650EZ80_9CAUD</name>
<keyword evidence="1" id="KW-0812">Transmembrane</keyword>